<dbReference type="GO" id="GO:0009055">
    <property type="term" value="F:electron transfer activity"/>
    <property type="evidence" value="ECO:0007669"/>
    <property type="project" value="TreeGrafter"/>
</dbReference>
<dbReference type="InterPro" id="IPR011767">
    <property type="entry name" value="GLR_AS"/>
</dbReference>
<evidence type="ECO:0000313" key="2">
    <source>
        <dbReference type="EMBL" id="GAI93152.1"/>
    </source>
</evidence>
<dbReference type="NCBIfam" id="TIGR02196">
    <property type="entry name" value="GlrX_YruB"/>
    <property type="match status" value="1"/>
</dbReference>
<dbReference type="CDD" id="cd02976">
    <property type="entry name" value="NrdH"/>
    <property type="match status" value="1"/>
</dbReference>
<dbReference type="PANTHER" id="PTHR34386">
    <property type="entry name" value="GLUTAREDOXIN"/>
    <property type="match status" value="1"/>
</dbReference>
<protein>
    <recommendedName>
        <fullName evidence="1">Glutaredoxin domain-containing protein</fullName>
    </recommendedName>
</protein>
<name>X1SJE1_9ZZZZ</name>
<gene>
    <name evidence="2" type="ORF">S12H4_28894</name>
</gene>
<dbReference type="EMBL" id="BARW01016617">
    <property type="protein sequence ID" value="GAI93152.1"/>
    <property type="molecule type" value="Genomic_DNA"/>
</dbReference>
<accession>X1SJE1</accession>
<dbReference type="PROSITE" id="PS00195">
    <property type="entry name" value="GLUTAREDOXIN_1"/>
    <property type="match status" value="1"/>
</dbReference>
<feature type="domain" description="Glutaredoxin" evidence="1">
    <location>
        <begin position="6"/>
        <end position="65"/>
    </location>
</feature>
<organism evidence="2">
    <name type="scientific">marine sediment metagenome</name>
    <dbReference type="NCBI Taxonomy" id="412755"/>
    <lineage>
        <taxon>unclassified sequences</taxon>
        <taxon>metagenomes</taxon>
        <taxon>ecological metagenomes</taxon>
    </lineage>
</organism>
<dbReference type="SUPFAM" id="SSF52833">
    <property type="entry name" value="Thioredoxin-like"/>
    <property type="match status" value="1"/>
</dbReference>
<reference evidence="2" key="1">
    <citation type="journal article" date="2014" name="Front. Microbiol.">
        <title>High frequency of phylogenetically diverse reductive dehalogenase-homologous genes in deep subseafloor sedimentary metagenomes.</title>
        <authorList>
            <person name="Kawai M."/>
            <person name="Futagami T."/>
            <person name="Toyoda A."/>
            <person name="Takaki Y."/>
            <person name="Nishi S."/>
            <person name="Hori S."/>
            <person name="Arai W."/>
            <person name="Tsubouchi T."/>
            <person name="Morono Y."/>
            <person name="Uchiyama I."/>
            <person name="Ito T."/>
            <person name="Fujiyama A."/>
            <person name="Inagaki F."/>
            <person name="Takami H."/>
        </authorList>
    </citation>
    <scope>NUCLEOTIDE SEQUENCE</scope>
    <source>
        <strain evidence="2">Expedition CK06-06</strain>
    </source>
</reference>
<dbReference type="GO" id="GO:0045454">
    <property type="term" value="P:cell redox homeostasis"/>
    <property type="evidence" value="ECO:0007669"/>
    <property type="project" value="TreeGrafter"/>
</dbReference>
<dbReference type="PANTHER" id="PTHR34386:SF1">
    <property type="entry name" value="GLUTAREDOXIN-LIKE PROTEIN NRDH"/>
    <property type="match status" value="1"/>
</dbReference>
<dbReference type="AlphaFoldDB" id="X1SJE1"/>
<dbReference type="InterPro" id="IPR051548">
    <property type="entry name" value="Grx-like_ET"/>
</dbReference>
<dbReference type="InterPro" id="IPR036249">
    <property type="entry name" value="Thioredoxin-like_sf"/>
</dbReference>
<dbReference type="InterPro" id="IPR002109">
    <property type="entry name" value="Glutaredoxin"/>
</dbReference>
<sequence length="79" mass="8831">MEKGKVIVYSTEACPWCRVAKDFLKENNIEFESKDVAEDEAARNELLEKSGRMGVPVLDIDGTIIVGFDQEAIEKALNL</sequence>
<dbReference type="Gene3D" id="3.40.30.10">
    <property type="entry name" value="Glutaredoxin"/>
    <property type="match status" value="1"/>
</dbReference>
<dbReference type="InterPro" id="IPR011911">
    <property type="entry name" value="GlrX_YruB"/>
</dbReference>
<proteinExistence type="predicted"/>
<comment type="caution">
    <text evidence="2">The sequence shown here is derived from an EMBL/GenBank/DDBJ whole genome shotgun (WGS) entry which is preliminary data.</text>
</comment>
<evidence type="ECO:0000259" key="1">
    <source>
        <dbReference type="Pfam" id="PF00462"/>
    </source>
</evidence>
<dbReference type="Pfam" id="PF00462">
    <property type="entry name" value="Glutaredoxin"/>
    <property type="match status" value="1"/>
</dbReference>
<dbReference type="PROSITE" id="PS51354">
    <property type="entry name" value="GLUTAREDOXIN_2"/>
    <property type="match status" value="1"/>
</dbReference>